<dbReference type="PANTHER" id="PTHR13373:SF21">
    <property type="entry name" value="NUCLEAR PORE COMPLEX PROTEIN NUP85"/>
    <property type="match status" value="1"/>
</dbReference>
<keyword evidence="8 9" id="KW-0539">Nucleus</keyword>
<sequence length="630" mass="69991">MNSNSIALAGNHESMVVSLSKISQLKPQKTGAHVGSFELVPLTQTRFSNPSVRRLIIESHGIFVNLQAQTKASVQEQLGADELVSFSRQYRSVLRSACLSLQETAQGPSEDIALLCDIYRGGELVWSLVELLFIQPQGGSVAVDLVDWAQLNFTQADEYTCEILKAAESGFRPDQQPQYWNAAWLFVLSGRCEDARRLLLSHSRKDDAAFRSIDELLKKFPLDALNRDDVSAFSDWQEEVGSRLRNQHFASYPQLETIAKILAGNDAAWGDLRDVIDSWHEAFVGLALYFHPKLRVVELGEVAEEALRLFPVSNGSLSSLDQTLLALLEMDVLEALRSLSSCSADWWLVSHLTDLLIKAGAQLGPTGDEATQVDLREFLLLEYGSSLMAHDSLWQIGADYLSWCPRNGRAYLEAFFDKIPVDREHKALKLMSACAKYQLDSVATSVARQMTVKLLSAGRINIALGWCLQAKDPALVSFVVERALLEYGQSGLLGSLHLLEHLGDNAFISPALIFLQKYHEFHSLLKAGELLKAGQLLTDLIVSKVAPRKFWKVLFADALLLLDPSDGQVIIDKEATYQLIELLQSVTTEVTALRSNAFVDSDADRNEFSEQMTAFRLALFRNLGKAVCLS</sequence>
<keyword evidence="6 9" id="KW-0811">Translocation</keyword>
<evidence type="ECO:0000256" key="7">
    <source>
        <dbReference type="ARBA" id="ARBA00023132"/>
    </source>
</evidence>
<keyword evidence="3 9" id="KW-0813">Transport</keyword>
<keyword evidence="7 9" id="KW-0906">Nuclear pore complex</keyword>
<comment type="subcellular location">
    <subcellularLocation>
        <location evidence="1 9">Nucleus</location>
        <location evidence="1 9">Nuclear pore complex</location>
    </subcellularLocation>
</comment>
<dbReference type="GO" id="GO:0006606">
    <property type="term" value="P:protein import into nucleus"/>
    <property type="evidence" value="ECO:0007669"/>
    <property type="project" value="TreeGrafter"/>
</dbReference>
<evidence type="ECO:0000256" key="9">
    <source>
        <dbReference type="RuleBase" id="RU365073"/>
    </source>
</evidence>
<dbReference type="PANTHER" id="PTHR13373">
    <property type="entry name" value="FROUNT PROTEIN-RELATED"/>
    <property type="match status" value="1"/>
</dbReference>
<evidence type="ECO:0000256" key="2">
    <source>
        <dbReference type="ARBA" id="ARBA00005573"/>
    </source>
</evidence>
<comment type="similarity">
    <text evidence="2 9">Belongs to the nucleoporin Nup85 family.</text>
</comment>
<comment type="subunit">
    <text evidence="9">Component of the nuclear pore complex (NPC).</text>
</comment>
<proteinExistence type="inferred from homology"/>
<dbReference type="GO" id="GO:0031965">
    <property type="term" value="C:nuclear membrane"/>
    <property type="evidence" value="ECO:0007669"/>
    <property type="project" value="UniProtKB-UniRule"/>
</dbReference>
<dbReference type="InterPro" id="IPR011502">
    <property type="entry name" value="Nucleoporin_Nup85"/>
</dbReference>
<evidence type="ECO:0000256" key="5">
    <source>
        <dbReference type="ARBA" id="ARBA00022927"/>
    </source>
</evidence>
<comment type="function">
    <text evidence="9">Functions as a component of the nuclear pore complex (NPC).</text>
</comment>
<keyword evidence="9" id="KW-0472">Membrane</keyword>
<evidence type="ECO:0000256" key="6">
    <source>
        <dbReference type="ARBA" id="ARBA00023010"/>
    </source>
</evidence>
<keyword evidence="5 9" id="KW-0653">Protein transport</keyword>
<keyword evidence="4 9" id="KW-0509">mRNA transport</keyword>
<dbReference type="AlphaFoldDB" id="A0A914W6L5"/>
<reference evidence="11" key="1">
    <citation type="submission" date="2022-11" db="UniProtKB">
        <authorList>
            <consortium name="WormBaseParasite"/>
        </authorList>
    </citation>
    <scope>IDENTIFICATION</scope>
</reference>
<evidence type="ECO:0000256" key="4">
    <source>
        <dbReference type="ARBA" id="ARBA00022816"/>
    </source>
</evidence>
<organism evidence="10 11">
    <name type="scientific">Plectus sambesii</name>
    <dbReference type="NCBI Taxonomy" id="2011161"/>
    <lineage>
        <taxon>Eukaryota</taxon>
        <taxon>Metazoa</taxon>
        <taxon>Ecdysozoa</taxon>
        <taxon>Nematoda</taxon>
        <taxon>Chromadorea</taxon>
        <taxon>Plectida</taxon>
        <taxon>Plectina</taxon>
        <taxon>Plectoidea</taxon>
        <taxon>Plectidae</taxon>
        <taxon>Plectus</taxon>
    </lineage>
</organism>
<name>A0A914W6L5_9BILA</name>
<dbReference type="WBParaSite" id="PSAMB.scaffold3267size19005.g20857.t1">
    <property type="protein sequence ID" value="PSAMB.scaffold3267size19005.g20857.t1"/>
    <property type="gene ID" value="PSAMB.scaffold3267size19005.g20857"/>
</dbReference>
<evidence type="ECO:0000256" key="1">
    <source>
        <dbReference type="ARBA" id="ARBA00004567"/>
    </source>
</evidence>
<dbReference type="GO" id="GO:0045893">
    <property type="term" value="P:positive regulation of DNA-templated transcription"/>
    <property type="evidence" value="ECO:0007669"/>
    <property type="project" value="TreeGrafter"/>
</dbReference>
<dbReference type="GO" id="GO:0017056">
    <property type="term" value="F:structural constituent of nuclear pore"/>
    <property type="evidence" value="ECO:0007669"/>
    <property type="project" value="TreeGrafter"/>
</dbReference>
<dbReference type="Pfam" id="PF07575">
    <property type="entry name" value="Nucleopor_Nup85"/>
    <property type="match status" value="1"/>
</dbReference>
<evidence type="ECO:0000313" key="10">
    <source>
        <dbReference type="Proteomes" id="UP000887566"/>
    </source>
</evidence>
<evidence type="ECO:0000256" key="3">
    <source>
        <dbReference type="ARBA" id="ARBA00022448"/>
    </source>
</evidence>
<evidence type="ECO:0000313" key="11">
    <source>
        <dbReference type="WBParaSite" id="PSAMB.scaffold3267size19005.g20857.t1"/>
    </source>
</evidence>
<dbReference type="Proteomes" id="UP000887566">
    <property type="component" value="Unplaced"/>
</dbReference>
<protein>
    <recommendedName>
        <fullName evidence="9">Nuclear pore complex protein Nup85</fullName>
    </recommendedName>
</protein>
<evidence type="ECO:0000256" key="8">
    <source>
        <dbReference type="ARBA" id="ARBA00023242"/>
    </source>
</evidence>
<dbReference type="GO" id="GO:0006406">
    <property type="term" value="P:mRNA export from nucleus"/>
    <property type="evidence" value="ECO:0007669"/>
    <property type="project" value="TreeGrafter"/>
</dbReference>
<dbReference type="GO" id="GO:0031080">
    <property type="term" value="C:nuclear pore outer ring"/>
    <property type="evidence" value="ECO:0007669"/>
    <property type="project" value="TreeGrafter"/>
</dbReference>
<keyword evidence="10" id="KW-1185">Reference proteome</keyword>
<accession>A0A914W6L5</accession>